<dbReference type="PANTHER" id="PTHR18964:SF149">
    <property type="entry name" value="BIFUNCTIONAL UDP-N-ACETYLGLUCOSAMINE 2-EPIMERASE_N-ACETYLMANNOSAMINE KINASE"/>
    <property type="match status" value="1"/>
</dbReference>
<dbReference type="EMBL" id="LT605205">
    <property type="protein sequence ID" value="SCD20822.1"/>
    <property type="molecule type" value="Genomic_DNA"/>
</dbReference>
<dbReference type="GO" id="GO:0016301">
    <property type="term" value="F:kinase activity"/>
    <property type="evidence" value="ECO:0007669"/>
    <property type="project" value="UniProtKB-KW"/>
</dbReference>
<gene>
    <name evidence="2" type="ORF">PSM36_2015</name>
</gene>
<comment type="similarity">
    <text evidence="1">Belongs to the ROK (NagC/XylR) family.</text>
</comment>
<keyword evidence="2" id="KW-0808">Transferase</keyword>
<keyword evidence="3" id="KW-1185">Reference proteome</keyword>
<protein>
    <submittedName>
        <fullName evidence="2">Sugar kinase of the NBD/HSP70 family</fullName>
    </submittedName>
</protein>
<dbReference type="Pfam" id="PF00480">
    <property type="entry name" value="ROK"/>
    <property type="match status" value="1"/>
</dbReference>
<dbReference type="Gene3D" id="3.30.420.40">
    <property type="match status" value="2"/>
</dbReference>
<organism evidence="2 3">
    <name type="scientific">Proteiniphilum saccharofermentans</name>
    <dbReference type="NCBI Taxonomy" id="1642647"/>
    <lineage>
        <taxon>Bacteria</taxon>
        <taxon>Pseudomonadati</taxon>
        <taxon>Bacteroidota</taxon>
        <taxon>Bacteroidia</taxon>
        <taxon>Bacteroidales</taxon>
        <taxon>Dysgonomonadaceae</taxon>
        <taxon>Proteiniphilum</taxon>
    </lineage>
</organism>
<evidence type="ECO:0000313" key="2">
    <source>
        <dbReference type="EMBL" id="SCD20822.1"/>
    </source>
</evidence>
<reference evidence="2 3" key="1">
    <citation type="submission" date="2016-08" db="EMBL/GenBank/DDBJ databases">
        <authorList>
            <person name="Seilhamer J.J."/>
        </authorList>
    </citation>
    <scope>NUCLEOTIDE SEQUENCE [LARGE SCALE GENOMIC DNA]</scope>
    <source>
        <strain evidence="2">M3/6</strain>
    </source>
</reference>
<evidence type="ECO:0000313" key="3">
    <source>
        <dbReference type="Proteomes" id="UP000187464"/>
    </source>
</evidence>
<dbReference type="PANTHER" id="PTHR18964">
    <property type="entry name" value="ROK (REPRESSOR, ORF, KINASE) FAMILY"/>
    <property type="match status" value="1"/>
</dbReference>
<keyword evidence="2" id="KW-0418">Kinase</keyword>
<sequence length="319" mass="34853">MAVISIDLGGTKITGALFDENGEICCRVSHLLEKRKGDEVGLLVLNVIDTLIEQSGCQREVIEALGICVPGIANSKTELIWAPNIDWENYPLRKKIENHLKNDPIAIKIASDRTCYILGEHWKGTAKNTTNAVYLSIGTGIGVGLLIDGKIIHGHGDIAGAAGWFAMGTPYSEEYKKYGCFESYASGDGIARQAKKILREGHLFKGSSLYKKNIEEVSSKDIFEEFYKDDPLAISVIEKAIDLWAMASANLVSLLNPEMIIWGGGVFGPATELIGRIYEKASRWAQPIAIKQVKFEKSILQGNAGLYGAGYLALTSRTK</sequence>
<name>A0A1R3T3Y4_9BACT</name>
<dbReference type="KEGG" id="psac:PSM36_2015"/>
<dbReference type="SUPFAM" id="SSF53067">
    <property type="entry name" value="Actin-like ATPase domain"/>
    <property type="match status" value="1"/>
</dbReference>
<dbReference type="Proteomes" id="UP000187464">
    <property type="component" value="Chromosome I"/>
</dbReference>
<dbReference type="InterPro" id="IPR043129">
    <property type="entry name" value="ATPase_NBD"/>
</dbReference>
<proteinExistence type="inferred from homology"/>
<dbReference type="STRING" id="1642647.PSM36_2015"/>
<dbReference type="InterPro" id="IPR000600">
    <property type="entry name" value="ROK"/>
</dbReference>
<dbReference type="AlphaFoldDB" id="A0A1R3T3Y4"/>
<evidence type="ECO:0000256" key="1">
    <source>
        <dbReference type="ARBA" id="ARBA00006479"/>
    </source>
</evidence>
<dbReference type="RefSeq" id="WP_076930762.1">
    <property type="nucleotide sequence ID" value="NZ_LT605205.1"/>
</dbReference>
<accession>A0A1R3T3Y4</accession>